<evidence type="ECO:0000256" key="2">
    <source>
        <dbReference type="ARBA" id="ARBA00004243"/>
    </source>
</evidence>
<dbReference type="GeneID" id="110239788"/>
<dbReference type="InterPro" id="IPR023471">
    <property type="entry name" value="CtaG/Cox11_dom_sf"/>
</dbReference>
<evidence type="ECO:0000256" key="4">
    <source>
        <dbReference type="ARBA" id="ARBA00022989"/>
    </source>
</evidence>
<sequence length="264" mass="30235">MYITSARLLYLKFYSSTLVRTSFSAWKSFPCMPQQLVKRFVTFGYSRQQTSIVNKDCTSLRFFLRRTYRGFANKTNVHSDFNRNKTTVLYVGALAVTVLGFSYAAVPLYRLYCQASGLGGTVKQADIGEKIESMERQEDRILKIKFNADTSSSMQWHFKPQQTEVKVAPGETSLAFYTATNPTDQPITGVSTYNVVPFEAGQYFNKIQCFCFEEQRLNPHEQVDMPVFFFIDPEFTEDPAMAKVDTIILSYTFFEAKEAENMGL</sequence>
<dbReference type="AlphaFoldDB" id="A0A913X9V6"/>
<dbReference type="HAMAP" id="MF_00155">
    <property type="entry name" value="CtaG"/>
    <property type="match status" value="1"/>
</dbReference>
<dbReference type="OMA" id="YRIFCQS"/>
<dbReference type="Pfam" id="PF04442">
    <property type="entry name" value="CtaG_Cox11"/>
    <property type="match status" value="1"/>
</dbReference>
<dbReference type="GO" id="GO:0005507">
    <property type="term" value="F:copper ion binding"/>
    <property type="evidence" value="ECO:0007669"/>
    <property type="project" value="InterPro"/>
</dbReference>
<dbReference type="EnsemblMetazoa" id="XM_021045536.2">
    <property type="protein sequence ID" value="XP_020901195.1"/>
    <property type="gene ID" value="LOC110239788"/>
</dbReference>
<dbReference type="GO" id="GO:0005743">
    <property type="term" value="C:mitochondrial inner membrane"/>
    <property type="evidence" value="ECO:0007669"/>
    <property type="project" value="UniProtKB-SubCell"/>
</dbReference>
<comment type="function">
    <text evidence="1">Exerts its effect at some terminal stage of cytochrome c oxidase synthesis, probably by being involved in the insertion of the copper B into subunit I.</text>
</comment>
<keyword evidence="10" id="KW-1185">Reference proteome</keyword>
<dbReference type="SUPFAM" id="SSF110111">
    <property type="entry name" value="Ctag/Cox11"/>
    <property type="match status" value="1"/>
</dbReference>
<evidence type="ECO:0000256" key="8">
    <source>
        <dbReference type="SAM" id="Phobius"/>
    </source>
</evidence>
<evidence type="ECO:0000256" key="3">
    <source>
        <dbReference type="ARBA" id="ARBA00022692"/>
    </source>
</evidence>
<name>A0A913X9V6_EXADI</name>
<keyword evidence="5 8" id="KW-0472">Membrane</keyword>
<dbReference type="InterPro" id="IPR007533">
    <property type="entry name" value="Cyt_c_oxidase_assmbl_CtaG"/>
</dbReference>
<dbReference type="OrthoDB" id="1704689at2759"/>
<evidence type="ECO:0000256" key="5">
    <source>
        <dbReference type="ARBA" id="ARBA00023136"/>
    </source>
</evidence>
<accession>A0A913X9V6</accession>
<dbReference type="Proteomes" id="UP000887567">
    <property type="component" value="Unplaced"/>
</dbReference>
<keyword evidence="3 8" id="KW-0812">Transmembrane</keyword>
<organism evidence="9 10">
    <name type="scientific">Exaiptasia diaphana</name>
    <name type="common">Tropical sea anemone</name>
    <name type="synonym">Aiptasia pulchella</name>
    <dbReference type="NCBI Taxonomy" id="2652724"/>
    <lineage>
        <taxon>Eukaryota</taxon>
        <taxon>Metazoa</taxon>
        <taxon>Cnidaria</taxon>
        <taxon>Anthozoa</taxon>
        <taxon>Hexacorallia</taxon>
        <taxon>Actiniaria</taxon>
        <taxon>Aiptasiidae</taxon>
        <taxon>Exaiptasia</taxon>
    </lineage>
</organism>
<dbReference type="RefSeq" id="XP_020901195.1">
    <property type="nucleotide sequence ID" value="XM_021045536.2"/>
</dbReference>
<dbReference type="NCBIfam" id="NF003465">
    <property type="entry name" value="PRK05089.1"/>
    <property type="match status" value="1"/>
</dbReference>
<evidence type="ECO:0000256" key="7">
    <source>
        <dbReference type="ARBA" id="ARBA00068998"/>
    </source>
</evidence>
<dbReference type="PANTHER" id="PTHR21320">
    <property type="entry name" value="CYTOCHROME C OXIDASE ASSEMBLY PROTEIN COX11-RELATED"/>
    <property type="match status" value="1"/>
</dbReference>
<evidence type="ECO:0000313" key="9">
    <source>
        <dbReference type="EnsemblMetazoa" id="XP_020901195.1"/>
    </source>
</evidence>
<comment type="subunit">
    <text evidence="6">Interacts with CNNM4/ACDP4. Interacts with RANBP2.</text>
</comment>
<evidence type="ECO:0000256" key="1">
    <source>
        <dbReference type="ARBA" id="ARBA00004007"/>
    </source>
</evidence>
<feature type="transmembrane region" description="Helical" evidence="8">
    <location>
        <begin position="88"/>
        <end position="109"/>
    </location>
</feature>
<evidence type="ECO:0000256" key="6">
    <source>
        <dbReference type="ARBA" id="ARBA00063165"/>
    </source>
</evidence>
<protein>
    <recommendedName>
        <fullName evidence="7">Cytochrome c oxidase assembly protein COX11, mitochondrial</fullName>
    </recommendedName>
</protein>
<dbReference type="KEGG" id="epa:110239788"/>
<evidence type="ECO:0000313" key="10">
    <source>
        <dbReference type="Proteomes" id="UP000887567"/>
    </source>
</evidence>
<comment type="subcellular location">
    <subcellularLocation>
        <location evidence="2">Mitochondrion inner membrane</location>
        <topology evidence="2">Single-pass membrane protein</topology>
        <orientation evidence="2">Intermembrane side</orientation>
    </subcellularLocation>
</comment>
<keyword evidence="4 8" id="KW-1133">Transmembrane helix</keyword>
<proteinExistence type="inferred from homology"/>
<dbReference type="FunFam" id="2.60.370.10:FF:000001">
    <property type="entry name" value="COX11 cytochrome c oxidase assembly homolog"/>
    <property type="match status" value="1"/>
</dbReference>
<dbReference type="Gene3D" id="2.60.370.10">
    <property type="entry name" value="Ctag/Cox11"/>
    <property type="match status" value="1"/>
</dbReference>
<dbReference type="PANTHER" id="PTHR21320:SF3">
    <property type="entry name" value="CYTOCHROME C OXIDASE ASSEMBLY PROTEIN COX11, MITOCHONDRIAL-RELATED"/>
    <property type="match status" value="1"/>
</dbReference>
<reference evidence="9" key="1">
    <citation type="submission" date="2022-11" db="UniProtKB">
        <authorList>
            <consortium name="EnsemblMetazoa"/>
        </authorList>
    </citation>
    <scope>IDENTIFICATION</scope>
</reference>